<dbReference type="Proteomes" id="UP000886595">
    <property type="component" value="Unassembled WGS sequence"/>
</dbReference>
<organism evidence="2 3">
    <name type="scientific">Brassica carinata</name>
    <name type="common">Ethiopian mustard</name>
    <name type="synonym">Abyssinian cabbage</name>
    <dbReference type="NCBI Taxonomy" id="52824"/>
    <lineage>
        <taxon>Eukaryota</taxon>
        <taxon>Viridiplantae</taxon>
        <taxon>Streptophyta</taxon>
        <taxon>Embryophyta</taxon>
        <taxon>Tracheophyta</taxon>
        <taxon>Spermatophyta</taxon>
        <taxon>Magnoliopsida</taxon>
        <taxon>eudicotyledons</taxon>
        <taxon>Gunneridae</taxon>
        <taxon>Pentapetalae</taxon>
        <taxon>rosids</taxon>
        <taxon>malvids</taxon>
        <taxon>Brassicales</taxon>
        <taxon>Brassicaceae</taxon>
        <taxon>Brassiceae</taxon>
        <taxon>Brassica</taxon>
    </lineage>
</organism>
<keyword evidence="3" id="KW-1185">Reference proteome</keyword>
<feature type="region of interest" description="Disordered" evidence="1">
    <location>
        <begin position="198"/>
        <end position="263"/>
    </location>
</feature>
<reference evidence="2 3" key="1">
    <citation type="submission" date="2020-02" db="EMBL/GenBank/DDBJ databases">
        <authorList>
            <person name="Ma Q."/>
            <person name="Huang Y."/>
            <person name="Song X."/>
            <person name="Pei D."/>
        </authorList>
    </citation>
    <scope>NUCLEOTIDE SEQUENCE [LARGE SCALE GENOMIC DNA]</scope>
    <source>
        <strain evidence="2">Sxm20200214</strain>
        <tissue evidence="2">Leaf</tissue>
    </source>
</reference>
<evidence type="ECO:0000313" key="2">
    <source>
        <dbReference type="EMBL" id="KAG2269683.1"/>
    </source>
</evidence>
<evidence type="ECO:0000313" key="3">
    <source>
        <dbReference type="Proteomes" id="UP000886595"/>
    </source>
</evidence>
<evidence type="ECO:0000256" key="1">
    <source>
        <dbReference type="SAM" id="MobiDB-lite"/>
    </source>
</evidence>
<dbReference type="AlphaFoldDB" id="A0A8X7QHJ4"/>
<dbReference type="EMBL" id="JAAMPC010000013">
    <property type="protein sequence ID" value="KAG2269683.1"/>
    <property type="molecule type" value="Genomic_DNA"/>
</dbReference>
<protein>
    <submittedName>
        <fullName evidence="2">Uncharacterized protein</fullName>
    </submittedName>
</protein>
<accession>A0A8X7QHJ4</accession>
<gene>
    <name evidence="2" type="ORF">Bca52824_064238</name>
</gene>
<proteinExistence type="predicted"/>
<name>A0A8X7QHJ4_BRACI</name>
<comment type="caution">
    <text evidence="2">The sequence shown here is derived from an EMBL/GenBank/DDBJ whole genome shotgun (WGS) entry which is preliminary data.</text>
</comment>
<sequence>MRKGSHVRHQAKAHLTLRLIMYDTNSKSLSIMSSSSGVSSHTCKALNVMPADSFEVSASQITCTPDETQQESHPELQDSECKETNTMNADFGENDGGSIGLSTKVVGALAEHNLVITDNEFFENGDGDDLDDSTVIVECPSGKETKSLTLEEATNTILFCSSIVHDLVYEAATIAMNNKPRMCRWKKICFIIQRSSSYDGRGSRTKEKKKHSSKGRRKQRETEEETEVHIENDENASEAAAMMSNVGVPPPPSKGGESVKLPPKLENKYNCSIM</sequence>
<feature type="compositionally biased region" description="Basic residues" evidence="1">
    <location>
        <begin position="206"/>
        <end position="219"/>
    </location>
</feature>
<dbReference type="OrthoDB" id="1929779at2759"/>